<keyword evidence="2" id="KW-1185">Reference proteome</keyword>
<dbReference type="InterPro" id="IPR025187">
    <property type="entry name" value="DUF4112"/>
</dbReference>
<organism evidence="1 2">
    <name type="scientific">Rhodophyticola porphyridii</name>
    <dbReference type="NCBI Taxonomy" id="1852017"/>
    <lineage>
        <taxon>Bacteria</taxon>
        <taxon>Pseudomonadati</taxon>
        <taxon>Pseudomonadota</taxon>
        <taxon>Alphaproteobacteria</taxon>
        <taxon>Rhodobacterales</taxon>
        <taxon>Roseobacteraceae</taxon>
        <taxon>Rhodophyticola</taxon>
    </lineage>
</organism>
<gene>
    <name evidence="1" type="ORF">D9R08_12840</name>
</gene>
<sequence length="127" mass="13690">MPADIDKLDRLAAQMDAAFRIPGTGIHIGLDSLIGLIPGIGDGLAVAPAIYIITQARNMGAPWYLIGRMATNTGIDLLIGAIPLVGDIFDVGFKANKRNVALLKEHLEKEKRRSVQTAAHKPHRMEA</sequence>
<accession>A0A3L9XYX5</accession>
<dbReference type="PANTHER" id="PTHR35519:SF2">
    <property type="entry name" value="PH DOMAIN PROTEIN"/>
    <property type="match status" value="1"/>
</dbReference>
<dbReference type="EMBL" id="RCNT01000006">
    <property type="protein sequence ID" value="RMA41744.1"/>
    <property type="molecule type" value="Genomic_DNA"/>
</dbReference>
<evidence type="ECO:0000313" key="1">
    <source>
        <dbReference type="EMBL" id="RMA41744.1"/>
    </source>
</evidence>
<dbReference type="AlphaFoldDB" id="A0A3L9XYX5"/>
<proteinExistence type="predicted"/>
<dbReference type="PANTHER" id="PTHR35519">
    <property type="entry name" value="MEMBRANE PROTEINS"/>
    <property type="match status" value="1"/>
</dbReference>
<name>A0A3L9XYX5_9RHOB</name>
<comment type="caution">
    <text evidence="1">The sequence shown here is derived from an EMBL/GenBank/DDBJ whole genome shotgun (WGS) entry which is preliminary data.</text>
</comment>
<dbReference type="Pfam" id="PF13430">
    <property type="entry name" value="DUF4112"/>
    <property type="match status" value="1"/>
</dbReference>
<reference evidence="1 2" key="1">
    <citation type="submission" date="2018-10" db="EMBL/GenBank/DDBJ databases">
        <authorList>
            <person name="Jung H.S."/>
            <person name="Jeon C.O."/>
        </authorList>
    </citation>
    <scope>NUCLEOTIDE SEQUENCE [LARGE SCALE GENOMIC DNA]</scope>
    <source>
        <strain evidence="1 2">MA-7-27</strain>
    </source>
</reference>
<protein>
    <submittedName>
        <fullName evidence="1">DUF4112 domain-containing protein</fullName>
    </submittedName>
</protein>
<dbReference type="RefSeq" id="WP_121898458.1">
    <property type="nucleotide sequence ID" value="NZ_RCNT01000006.1"/>
</dbReference>
<dbReference type="OrthoDB" id="513552at2"/>
<dbReference type="Proteomes" id="UP000281343">
    <property type="component" value="Unassembled WGS sequence"/>
</dbReference>
<evidence type="ECO:0000313" key="2">
    <source>
        <dbReference type="Proteomes" id="UP000281343"/>
    </source>
</evidence>